<gene>
    <name evidence="7" type="ORF">LUCI_1673</name>
</gene>
<reference evidence="7 8" key="1">
    <citation type="submission" date="2018-06" db="EMBL/GenBank/DDBJ databases">
        <authorList>
            <person name="Strepis N."/>
        </authorList>
    </citation>
    <scope>NUCLEOTIDE SEQUENCE [LARGE SCALE GENOMIC DNA]</scope>
    <source>
        <strain evidence="7">LUCI</strain>
    </source>
</reference>
<organism evidence="7 8">
    <name type="scientific">Lucifera butyrica</name>
    <dbReference type="NCBI Taxonomy" id="1351585"/>
    <lineage>
        <taxon>Bacteria</taxon>
        <taxon>Bacillati</taxon>
        <taxon>Bacillota</taxon>
        <taxon>Negativicutes</taxon>
        <taxon>Veillonellales</taxon>
        <taxon>Veillonellaceae</taxon>
        <taxon>Lucifera</taxon>
    </lineage>
</organism>
<dbReference type="InterPro" id="IPR013325">
    <property type="entry name" value="RNA_pol_sigma_r2"/>
</dbReference>
<name>A0A498R4R9_9FIRM</name>
<feature type="region of interest" description="Disordered" evidence="5">
    <location>
        <begin position="78"/>
        <end position="122"/>
    </location>
</feature>
<dbReference type="GO" id="GO:0003677">
    <property type="term" value="F:DNA binding"/>
    <property type="evidence" value="ECO:0007669"/>
    <property type="project" value="UniProtKB-KW"/>
</dbReference>
<evidence type="ECO:0000313" key="7">
    <source>
        <dbReference type="EMBL" id="VBB06441.1"/>
    </source>
</evidence>
<dbReference type="GO" id="GO:0016987">
    <property type="term" value="F:sigma factor activity"/>
    <property type="evidence" value="ECO:0007669"/>
    <property type="project" value="UniProtKB-KW"/>
</dbReference>
<protein>
    <submittedName>
        <fullName evidence="7">Rna polymerase sigma-70 region 2</fullName>
    </submittedName>
</protein>
<keyword evidence="4" id="KW-0804">Transcription</keyword>
<evidence type="ECO:0000256" key="5">
    <source>
        <dbReference type="SAM" id="MobiDB-lite"/>
    </source>
</evidence>
<dbReference type="InterPro" id="IPR007627">
    <property type="entry name" value="RNA_pol_sigma70_r2"/>
</dbReference>
<dbReference type="PANTHER" id="PTHR43133:SF8">
    <property type="entry name" value="RNA POLYMERASE SIGMA FACTOR HI_1459-RELATED"/>
    <property type="match status" value="1"/>
</dbReference>
<dbReference type="AlphaFoldDB" id="A0A498R4R9"/>
<evidence type="ECO:0000256" key="4">
    <source>
        <dbReference type="ARBA" id="ARBA00023163"/>
    </source>
</evidence>
<keyword evidence="3" id="KW-0238">DNA-binding</keyword>
<dbReference type="EMBL" id="UPPP01000064">
    <property type="protein sequence ID" value="VBB06441.1"/>
    <property type="molecule type" value="Genomic_DNA"/>
</dbReference>
<dbReference type="GO" id="GO:0006352">
    <property type="term" value="P:DNA-templated transcription initiation"/>
    <property type="evidence" value="ECO:0007669"/>
    <property type="project" value="InterPro"/>
</dbReference>
<dbReference type="SUPFAM" id="SSF88946">
    <property type="entry name" value="Sigma2 domain of RNA polymerase sigma factors"/>
    <property type="match status" value="1"/>
</dbReference>
<sequence>MADDKMEFEQMYTSFRPTIYRYLTRLVGMQEAEDLTQEVFIKVEKALPTFRQEAQLSTWLYRIATHVAIDRMRQPSFRRELTSEQAAGTAAEPTGTKAGVAADTCSLEEQVGHRETSTVSAR</sequence>
<evidence type="ECO:0000259" key="6">
    <source>
        <dbReference type="Pfam" id="PF04542"/>
    </source>
</evidence>
<dbReference type="PANTHER" id="PTHR43133">
    <property type="entry name" value="RNA POLYMERASE ECF-TYPE SIGMA FACTO"/>
    <property type="match status" value="1"/>
</dbReference>
<dbReference type="Gene3D" id="1.10.1740.10">
    <property type="match status" value="1"/>
</dbReference>
<dbReference type="NCBIfam" id="TIGR02937">
    <property type="entry name" value="sigma70-ECF"/>
    <property type="match status" value="1"/>
</dbReference>
<dbReference type="Pfam" id="PF04542">
    <property type="entry name" value="Sigma70_r2"/>
    <property type="match status" value="1"/>
</dbReference>
<accession>A0A498R4R9</accession>
<keyword evidence="2" id="KW-0731">Sigma factor</keyword>
<dbReference type="RefSeq" id="WP_165865933.1">
    <property type="nucleotide sequence ID" value="NZ_UPPP01000064.1"/>
</dbReference>
<feature type="domain" description="RNA polymerase sigma-70 region 2" evidence="6">
    <location>
        <begin position="11"/>
        <end position="74"/>
    </location>
</feature>
<keyword evidence="1" id="KW-0805">Transcription regulation</keyword>
<keyword evidence="8" id="KW-1185">Reference proteome</keyword>
<evidence type="ECO:0000256" key="2">
    <source>
        <dbReference type="ARBA" id="ARBA00023082"/>
    </source>
</evidence>
<dbReference type="Proteomes" id="UP000277811">
    <property type="component" value="Unassembled WGS sequence"/>
</dbReference>
<evidence type="ECO:0000256" key="1">
    <source>
        <dbReference type="ARBA" id="ARBA00023015"/>
    </source>
</evidence>
<evidence type="ECO:0000313" key="8">
    <source>
        <dbReference type="Proteomes" id="UP000277811"/>
    </source>
</evidence>
<proteinExistence type="predicted"/>
<evidence type="ECO:0000256" key="3">
    <source>
        <dbReference type="ARBA" id="ARBA00023125"/>
    </source>
</evidence>
<dbReference type="InterPro" id="IPR039425">
    <property type="entry name" value="RNA_pol_sigma-70-like"/>
</dbReference>
<dbReference type="InterPro" id="IPR014284">
    <property type="entry name" value="RNA_pol_sigma-70_dom"/>
</dbReference>